<dbReference type="InterPro" id="IPR029066">
    <property type="entry name" value="PLP-binding_barrel"/>
</dbReference>
<evidence type="ECO:0000259" key="1">
    <source>
        <dbReference type="SMART" id="SM01119"/>
    </source>
</evidence>
<sequence length="425" mass="45466">MDLSTIEHATLDWRYKGVPLGATVTLSEIGSRGWNVAGGDLSLPVTTLRVEAVRHNIATLAAYCERNGVSLAPHGKTTMSPQLFDWQLESGAWAMTAATPGQVQIMRQFGVPRVILANELVEADALRWVGGQLERDAGFEFICLVDSIETVAVMDAALEGVLTTRRLPVLLEVGVPGGRTGIRDFANAMRLAESIAASQTLELVGVETYEGLAGRSASVEDIAAVDDLLNAVRGLVVSLSSAGLFAGDEVIVSAGGSVYFDRVVESLTNWPAGTAVPRIVLRSGCYLSHDAGRYHRLSPLDGRREADETLSLRDALESWAVVLSVPEPGLVILGTGKRDVPYDVEMPLPMRVHRRDGSIAELENCIVTGMMDQHAFMSVGSSVSIAPGDIVALGLSHPCGAFDKMPFIPLVDDAWNVVDGVLTFF</sequence>
<dbReference type="InterPro" id="IPR042208">
    <property type="entry name" value="D-ser_dehydrat-like_sf"/>
</dbReference>
<dbReference type="EMBL" id="JBHMBC010000002">
    <property type="protein sequence ID" value="MFB9817933.1"/>
    <property type="molecule type" value="Genomic_DNA"/>
</dbReference>
<protein>
    <submittedName>
        <fullName evidence="2">Amino acid deaminase</fullName>
    </submittedName>
</protein>
<comment type="caution">
    <text evidence="2">The sequence shown here is derived from an EMBL/GenBank/DDBJ whole genome shotgun (WGS) entry which is preliminary data.</text>
</comment>
<dbReference type="PANTHER" id="PTHR28004">
    <property type="entry name" value="ZGC:162816-RELATED"/>
    <property type="match status" value="1"/>
</dbReference>
<dbReference type="Gene3D" id="2.40.37.20">
    <property type="entry name" value="D-serine dehydratase-like domain"/>
    <property type="match status" value="1"/>
</dbReference>
<dbReference type="RefSeq" id="WP_234753477.1">
    <property type="nucleotide sequence ID" value="NZ_BAAAWN010000001.1"/>
</dbReference>
<dbReference type="PANTHER" id="PTHR28004:SF8">
    <property type="entry name" value="D-SERINE DEAMINASE"/>
    <property type="match status" value="1"/>
</dbReference>
<dbReference type="Gene3D" id="3.20.20.10">
    <property type="entry name" value="Alanine racemase"/>
    <property type="match status" value="1"/>
</dbReference>
<accession>A0ABV5XT50</accession>
<name>A0ABV5XT50_ARTRM</name>
<evidence type="ECO:0000313" key="2">
    <source>
        <dbReference type="EMBL" id="MFB9817933.1"/>
    </source>
</evidence>
<dbReference type="SUPFAM" id="SSF51419">
    <property type="entry name" value="PLP-binding barrel"/>
    <property type="match status" value="1"/>
</dbReference>
<dbReference type="Proteomes" id="UP001589702">
    <property type="component" value="Unassembled WGS sequence"/>
</dbReference>
<reference evidence="2 3" key="1">
    <citation type="submission" date="2024-09" db="EMBL/GenBank/DDBJ databases">
        <authorList>
            <person name="Sun Q."/>
            <person name="Mori K."/>
        </authorList>
    </citation>
    <scope>NUCLEOTIDE SEQUENCE [LARGE SCALE GENOMIC DNA]</scope>
    <source>
        <strain evidence="2 3">JCM 1334</strain>
    </source>
</reference>
<dbReference type="SMART" id="SM01119">
    <property type="entry name" value="D-ser_dehydrat"/>
    <property type="match status" value="1"/>
</dbReference>
<keyword evidence="3" id="KW-1185">Reference proteome</keyword>
<proteinExistence type="predicted"/>
<dbReference type="InterPro" id="IPR051466">
    <property type="entry name" value="D-amino_acid_metab_enzyme"/>
</dbReference>
<organism evidence="2 3">
    <name type="scientific">Arthrobacter ramosus</name>
    <dbReference type="NCBI Taxonomy" id="1672"/>
    <lineage>
        <taxon>Bacteria</taxon>
        <taxon>Bacillati</taxon>
        <taxon>Actinomycetota</taxon>
        <taxon>Actinomycetes</taxon>
        <taxon>Micrococcales</taxon>
        <taxon>Micrococcaceae</taxon>
        <taxon>Arthrobacter</taxon>
    </lineage>
</organism>
<dbReference type="InterPro" id="IPR026956">
    <property type="entry name" value="D-ser_dehydrat-like_dom"/>
</dbReference>
<feature type="domain" description="D-serine dehydratase-like" evidence="1">
    <location>
        <begin position="315"/>
        <end position="412"/>
    </location>
</feature>
<evidence type="ECO:0000313" key="3">
    <source>
        <dbReference type="Proteomes" id="UP001589702"/>
    </source>
</evidence>
<dbReference type="CDD" id="cd06818">
    <property type="entry name" value="PLPDE_III_cryptic_DSD"/>
    <property type="match status" value="1"/>
</dbReference>
<dbReference type="Pfam" id="PF14031">
    <property type="entry name" value="D-ser_dehydrat"/>
    <property type="match status" value="1"/>
</dbReference>
<gene>
    <name evidence="2" type="ORF">ACFFP1_00285</name>
</gene>